<evidence type="ECO:0000256" key="1">
    <source>
        <dbReference type="SAM" id="MobiDB-lite"/>
    </source>
</evidence>
<dbReference type="AlphaFoldDB" id="A0A0E9RNT5"/>
<feature type="compositionally biased region" description="Polar residues" evidence="1">
    <location>
        <begin position="1"/>
        <end position="21"/>
    </location>
</feature>
<reference evidence="2" key="2">
    <citation type="journal article" date="2015" name="Fish Shellfish Immunol.">
        <title>Early steps in the European eel (Anguilla anguilla)-Vibrio vulnificus interaction in the gills: Role of the RtxA13 toxin.</title>
        <authorList>
            <person name="Callol A."/>
            <person name="Pajuelo D."/>
            <person name="Ebbesson L."/>
            <person name="Teles M."/>
            <person name="MacKenzie S."/>
            <person name="Amaro C."/>
        </authorList>
    </citation>
    <scope>NUCLEOTIDE SEQUENCE</scope>
</reference>
<sequence>MNLNETLPRTPKNQQTLQPSRTGVRPADTAPPPGLELDTCALSGLYVVKHAAFVKLCHIMS</sequence>
<accession>A0A0E9RNT5</accession>
<organism evidence="2">
    <name type="scientific">Anguilla anguilla</name>
    <name type="common">European freshwater eel</name>
    <name type="synonym">Muraena anguilla</name>
    <dbReference type="NCBI Taxonomy" id="7936"/>
    <lineage>
        <taxon>Eukaryota</taxon>
        <taxon>Metazoa</taxon>
        <taxon>Chordata</taxon>
        <taxon>Craniata</taxon>
        <taxon>Vertebrata</taxon>
        <taxon>Euteleostomi</taxon>
        <taxon>Actinopterygii</taxon>
        <taxon>Neopterygii</taxon>
        <taxon>Teleostei</taxon>
        <taxon>Anguilliformes</taxon>
        <taxon>Anguillidae</taxon>
        <taxon>Anguilla</taxon>
    </lineage>
</organism>
<evidence type="ECO:0000313" key="2">
    <source>
        <dbReference type="EMBL" id="JAH30028.1"/>
    </source>
</evidence>
<name>A0A0E9RNT5_ANGAN</name>
<protein>
    <submittedName>
        <fullName evidence="2">Uncharacterized protein</fullName>
    </submittedName>
</protein>
<reference evidence="2" key="1">
    <citation type="submission" date="2014-11" db="EMBL/GenBank/DDBJ databases">
        <authorList>
            <person name="Amaro Gonzalez C."/>
        </authorList>
    </citation>
    <scope>NUCLEOTIDE SEQUENCE</scope>
</reference>
<dbReference type="EMBL" id="GBXM01078549">
    <property type="protein sequence ID" value="JAH30028.1"/>
    <property type="molecule type" value="Transcribed_RNA"/>
</dbReference>
<proteinExistence type="predicted"/>
<feature type="region of interest" description="Disordered" evidence="1">
    <location>
        <begin position="1"/>
        <end position="34"/>
    </location>
</feature>